<dbReference type="EMBL" id="CAKKLH010000308">
    <property type="protein sequence ID" value="CAH0110895.1"/>
    <property type="molecule type" value="Genomic_DNA"/>
</dbReference>
<dbReference type="GO" id="GO:0005581">
    <property type="term" value="C:collagen trimer"/>
    <property type="evidence" value="ECO:0007669"/>
    <property type="project" value="UniProtKB-KW"/>
</dbReference>
<name>A0A8J2WN12_9CRUS</name>
<keyword evidence="3 5" id="KW-0732">Signal</keyword>
<evidence type="ECO:0000256" key="2">
    <source>
        <dbReference type="ARBA" id="ARBA00022525"/>
    </source>
</evidence>
<comment type="caution">
    <text evidence="7">The sequence shown here is derived from an EMBL/GenBank/DDBJ whole genome shotgun (WGS) entry which is preliminary data.</text>
</comment>
<keyword evidence="8" id="KW-1185">Reference proteome</keyword>
<sequence length="390" mass="43114">MAASSHYTSTFVLIFVIALGVVASDQKNYSAEEDNKVLRKDHEALKSQFENFIQVQGQFSKQFGRLNEEVQQLKLKIQEQDLLLASCKSQFSQEEKVLALDSLLNNGANKMGFETKSGLPRTCHEARLANPSLTSDVYWIDPDGQGVGEDPIQVTCDMSSGITLIGHNSESPTNVGHCLDPGCYSKSIAYEASLRQISALIELSEECRQSIKYDCYSAPLEFNGVVYSWWNNRDGQAQDYWSGNNNATHTCQCGIQNSCIDSNLKCNCDADAPMSLYDEGEITKKEDLPISRLNFGRTAPEASSGVHTLGKLKCSGQRVVNGMPTSCTELWQIGHVLSGLYLIRGVSQVETVYCDFSQLPTSQGFQTWIGFADVKSTAVYFSTFKETLTI</sequence>
<protein>
    <recommendedName>
        <fullName evidence="6">Fibrillar collagen NC1 domain-containing protein</fullName>
    </recommendedName>
</protein>
<accession>A0A8J2WN12</accession>
<dbReference type="InterPro" id="IPR000885">
    <property type="entry name" value="Fib_collagen_C"/>
</dbReference>
<keyword evidence="4" id="KW-0176">Collagen</keyword>
<evidence type="ECO:0000256" key="4">
    <source>
        <dbReference type="ARBA" id="ARBA00023119"/>
    </source>
</evidence>
<keyword evidence="2" id="KW-0964">Secreted</keyword>
<proteinExistence type="predicted"/>
<dbReference type="PANTHER" id="PTHR22923:SF62">
    <property type="entry name" value="CVP18"/>
    <property type="match status" value="1"/>
</dbReference>
<reference evidence="7" key="1">
    <citation type="submission" date="2021-11" db="EMBL/GenBank/DDBJ databases">
        <authorList>
            <person name="Schell T."/>
        </authorList>
    </citation>
    <scope>NUCLEOTIDE SEQUENCE</scope>
    <source>
        <strain evidence="7">M5</strain>
    </source>
</reference>
<dbReference type="Proteomes" id="UP000789390">
    <property type="component" value="Unassembled WGS sequence"/>
</dbReference>
<evidence type="ECO:0000256" key="5">
    <source>
        <dbReference type="SAM" id="SignalP"/>
    </source>
</evidence>
<feature type="domain" description="Fibrillar collagen NC1" evidence="6">
    <location>
        <begin position="115"/>
        <end position="171"/>
    </location>
</feature>
<dbReference type="NCBIfam" id="NF040941">
    <property type="entry name" value="GGGWT_bact"/>
    <property type="match status" value="1"/>
</dbReference>
<evidence type="ECO:0000256" key="3">
    <source>
        <dbReference type="ARBA" id="ARBA00022729"/>
    </source>
</evidence>
<dbReference type="SUPFAM" id="SSF56496">
    <property type="entry name" value="Fibrinogen C-terminal domain-like"/>
    <property type="match status" value="1"/>
</dbReference>
<evidence type="ECO:0000256" key="1">
    <source>
        <dbReference type="ARBA" id="ARBA00004613"/>
    </source>
</evidence>
<dbReference type="GO" id="GO:0005615">
    <property type="term" value="C:extracellular space"/>
    <property type="evidence" value="ECO:0007669"/>
    <property type="project" value="TreeGrafter"/>
</dbReference>
<dbReference type="InterPro" id="IPR036056">
    <property type="entry name" value="Fibrinogen-like_C"/>
</dbReference>
<evidence type="ECO:0000259" key="6">
    <source>
        <dbReference type="Pfam" id="PF01410"/>
    </source>
</evidence>
<dbReference type="PANTHER" id="PTHR22923">
    <property type="entry name" value="CEREBELLIN-RELATED"/>
    <property type="match status" value="1"/>
</dbReference>
<dbReference type="Gene3D" id="2.60.120.1000">
    <property type="match status" value="1"/>
</dbReference>
<dbReference type="GO" id="GO:0005201">
    <property type="term" value="F:extracellular matrix structural constituent"/>
    <property type="evidence" value="ECO:0007669"/>
    <property type="project" value="InterPro"/>
</dbReference>
<organism evidence="7 8">
    <name type="scientific">Daphnia galeata</name>
    <dbReference type="NCBI Taxonomy" id="27404"/>
    <lineage>
        <taxon>Eukaryota</taxon>
        <taxon>Metazoa</taxon>
        <taxon>Ecdysozoa</taxon>
        <taxon>Arthropoda</taxon>
        <taxon>Crustacea</taxon>
        <taxon>Branchiopoda</taxon>
        <taxon>Diplostraca</taxon>
        <taxon>Cladocera</taxon>
        <taxon>Anomopoda</taxon>
        <taxon>Daphniidae</taxon>
        <taxon>Daphnia</taxon>
    </lineage>
</organism>
<dbReference type="AlphaFoldDB" id="A0A8J2WN12"/>
<dbReference type="InterPro" id="IPR050822">
    <property type="entry name" value="Cerebellin_Synaptic_Org"/>
</dbReference>
<dbReference type="Pfam" id="PF01410">
    <property type="entry name" value="COLFI"/>
    <property type="match status" value="1"/>
</dbReference>
<gene>
    <name evidence="7" type="ORF">DGAL_LOCUS14503</name>
</gene>
<evidence type="ECO:0000313" key="8">
    <source>
        <dbReference type="Proteomes" id="UP000789390"/>
    </source>
</evidence>
<feature type="signal peptide" evidence="5">
    <location>
        <begin position="1"/>
        <end position="24"/>
    </location>
</feature>
<feature type="chain" id="PRO_5035198735" description="Fibrillar collagen NC1 domain-containing protein" evidence="5">
    <location>
        <begin position="25"/>
        <end position="390"/>
    </location>
</feature>
<dbReference type="OrthoDB" id="6337885at2759"/>
<comment type="subcellular location">
    <subcellularLocation>
        <location evidence="1">Secreted</location>
    </subcellularLocation>
</comment>
<evidence type="ECO:0000313" key="7">
    <source>
        <dbReference type="EMBL" id="CAH0110895.1"/>
    </source>
</evidence>